<organism evidence="1 2">
    <name type="scientific">Rhinopithecimicrobium faecis</name>
    <dbReference type="NCBI Taxonomy" id="2820698"/>
    <lineage>
        <taxon>Bacteria</taxon>
        <taxon>Pseudomonadati</taxon>
        <taxon>Bacteroidota</taxon>
        <taxon>Sphingobacteriia</taxon>
        <taxon>Sphingobacteriales</taxon>
        <taxon>Sphingobacteriaceae</taxon>
        <taxon>Rhinopithecimicrobium</taxon>
    </lineage>
</organism>
<gene>
    <name evidence="1" type="ORF">J5U18_02440</name>
</gene>
<name>A0A8T4HCC8_9SPHI</name>
<evidence type="ECO:0000313" key="2">
    <source>
        <dbReference type="Proteomes" id="UP000679691"/>
    </source>
</evidence>
<dbReference type="RefSeq" id="WP_353545914.1">
    <property type="nucleotide sequence ID" value="NZ_JAGKSB010000002.1"/>
</dbReference>
<keyword evidence="2" id="KW-1185">Reference proteome</keyword>
<sequence length="514" mass="57562">MQRHRIYVLQGLFLLLLLFVISSCRRTFDFNVEDDDRAIYKLSFSFTSFQSAINPFPISLVSRSVTSTNLRASTLASTSANTSVNSSGELLYFWSFNARNLQPDIALVPTLVQCYTNPVEGYSFSSTGAMADADFLFPAGDALSVNGQTELYIEIPARSMLQLNYLSFNANTTTTGPQEVLLSYQFVDALSADFIALTSISAADTLIGVNTNQLMEYNLQDISWGASAVLFKLSFAEGPRNGGNEYNATAGRIRIDNFRVLGVIDPADIYPPNNLTMAVFSYFIFDAETGAIVRNVNLTLEEPLPRLDLDIELPRGRYHFHFLYNQSNASLLYGSPLTTFSEFVVGNSFDNSYAQIYGALLTDVAILSDALQTIPLHRYYSEVQILFTDNRDFSEVGEVQITKRHNHDFYAIGNAAITQPFYAVQQLSVAPYFEFTGNMLLFNQFLGLLDEPVLLSYDVAIFSRDGSLIRAFTLSEEITNNVQLLFSGRLYDTTDQEFQLSIQEEWGWLKEGSF</sequence>
<proteinExistence type="predicted"/>
<dbReference type="AlphaFoldDB" id="A0A8T4HCC8"/>
<accession>A0A8T4HCC8</accession>
<dbReference type="EMBL" id="JAGKSB010000002">
    <property type="protein sequence ID" value="MBP3942431.1"/>
    <property type="molecule type" value="Genomic_DNA"/>
</dbReference>
<comment type="caution">
    <text evidence="1">The sequence shown here is derived from an EMBL/GenBank/DDBJ whole genome shotgun (WGS) entry which is preliminary data.</text>
</comment>
<reference evidence="1" key="1">
    <citation type="submission" date="2021-03" db="EMBL/GenBank/DDBJ databases">
        <authorList>
            <person name="Lu T."/>
            <person name="Wang Q."/>
            <person name="Han X."/>
        </authorList>
    </citation>
    <scope>NUCLEOTIDE SEQUENCE</scope>
    <source>
        <strain evidence="1">WQ 2009</strain>
    </source>
</reference>
<dbReference type="Proteomes" id="UP000679691">
    <property type="component" value="Unassembled WGS sequence"/>
</dbReference>
<protein>
    <submittedName>
        <fullName evidence="1">Uncharacterized protein</fullName>
    </submittedName>
</protein>
<evidence type="ECO:0000313" key="1">
    <source>
        <dbReference type="EMBL" id="MBP3942431.1"/>
    </source>
</evidence>
<dbReference type="PROSITE" id="PS51257">
    <property type="entry name" value="PROKAR_LIPOPROTEIN"/>
    <property type="match status" value="1"/>
</dbReference>